<dbReference type="SUPFAM" id="SSF53300">
    <property type="entry name" value="vWA-like"/>
    <property type="match status" value="1"/>
</dbReference>
<name>A0ABV5M0C6_9ACTN</name>
<gene>
    <name evidence="1" type="ORF">ACFFTR_04340</name>
</gene>
<organism evidence="1 2">
    <name type="scientific">Dactylosporangium vinaceum</name>
    <dbReference type="NCBI Taxonomy" id="53362"/>
    <lineage>
        <taxon>Bacteria</taxon>
        <taxon>Bacillati</taxon>
        <taxon>Actinomycetota</taxon>
        <taxon>Actinomycetes</taxon>
        <taxon>Micromonosporales</taxon>
        <taxon>Micromonosporaceae</taxon>
        <taxon>Dactylosporangium</taxon>
    </lineage>
</organism>
<dbReference type="RefSeq" id="WP_223101066.1">
    <property type="nucleotide sequence ID" value="NZ_CP061913.1"/>
</dbReference>
<sequence length="259" mass="28525">MNSVPRAGAMVLRYYMVYIVLDASLSMRIDLRTGEVDPEDLRNTPLGQFTGLLVPMLFQLAENPVVNSLISVGVVAFNDRAEALRDMSTLTRPSVIRSPSRGRSTDYAAVLRHLVDHHGPDAARVRQERKRPEAVITTARPWVFFVTDGRPYANGRDQNIDEWMPHREALTGGDIKARIVTIGLRGAHEDTLWRLATGGDGPTRNAFIARQDADPAALSSSVVKAIRHSITRSLSSGGSGTVLFEVPEGMRRIDGGRRD</sequence>
<dbReference type="Proteomes" id="UP001589608">
    <property type="component" value="Unassembled WGS sequence"/>
</dbReference>
<accession>A0ABV5M0C6</accession>
<proteinExistence type="predicted"/>
<evidence type="ECO:0000313" key="2">
    <source>
        <dbReference type="Proteomes" id="UP001589608"/>
    </source>
</evidence>
<dbReference type="EMBL" id="JBHMCA010000014">
    <property type="protein sequence ID" value="MFB9442315.1"/>
    <property type="molecule type" value="Genomic_DNA"/>
</dbReference>
<evidence type="ECO:0008006" key="3">
    <source>
        <dbReference type="Google" id="ProtNLM"/>
    </source>
</evidence>
<keyword evidence="2" id="KW-1185">Reference proteome</keyword>
<evidence type="ECO:0000313" key="1">
    <source>
        <dbReference type="EMBL" id="MFB9442315.1"/>
    </source>
</evidence>
<dbReference type="Gene3D" id="3.40.50.410">
    <property type="entry name" value="von Willebrand factor, type A domain"/>
    <property type="match status" value="1"/>
</dbReference>
<reference evidence="1 2" key="1">
    <citation type="submission" date="2024-09" db="EMBL/GenBank/DDBJ databases">
        <authorList>
            <person name="Sun Q."/>
            <person name="Mori K."/>
        </authorList>
    </citation>
    <scope>NUCLEOTIDE SEQUENCE [LARGE SCALE GENOMIC DNA]</scope>
    <source>
        <strain evidence="1 2">JCM 3307</strain>
    </source>
</reference>
<dbReference type="InterPro" id="IPR036465">
    <property type="entry name" value="vWFA_dom_sf"/>
</dbReference>
<comment type="caution">
    <text evidence="1">The sequence shown here is derived from an EMBL/GenBank/DDBJ whole genome shotgun (WGS) entry which is preliminary data.</text>
</comment>
<protein>
    <recommendedName>
        <fullName evidence="3">VWFA domain-containing protein</fullName>
    </recommendedName>
</protein>